<dbReference type="STRING" id="68170.GCA_000974445_09023"/>
<dbReference type="SUPFAM" id="SSF51905">
    <property type="entry name" value="FAD/NAD(P)-binding domain"/>
    <property type="match status" value="1"/>
</dbReference>
<dbReference type="PANTHER" id="PTHR46865:SF2">
    <property type="entry name" value="MONOOXYGENASE"/>
    <property type="match status" value="1"/>
</dbReference>
<dbReference type="PATRIC" id="fig|68170.10.peg.7941"/>
<dbReference type="AlphaFoldDB" id="A0A0F0GRY4"/>
<proteinExistence type="predicted"/>
<dbReference type="RefSeq" id="WP_045315138.1">
    <property type="nucleotide sequence ID" value="NZ_JYJG01000259.1"/>
</dbReference>
<dbReference type="Proteomes" id="UP000033393">
    <property type="component" value="Unassembled WGS sequence"/>
</dbReference>
<dbReference type="Gene3D" id="3.50.50.60">
    <property type="entry name" value="FAD/NAD(P)-binding domain"/>
    <property type="match status" value="1"/>
</dbReference>
<dbReference type="EMBL" id="JYJG01000259">
    <property type="protein sequence ID" value="KJK44163.1"/>
    <property type="molecule type" value="Genomic_DNA"/>
</dbReference>
<feature type="domain" description="FAD-binding" evidence="1">
    <location>
        <begin position="3"/>
        <end position="335"/>
    </location>
</feature>
<dbReference type="Gene3D" id="3.30.9.10">
    <property type="entry name" value="D-Amino Acid Oxidase, subunit A, domain 2"/>
    <property type="match status" value="1"/>
</dbReference>
<keyword evidence="3" id="KW-1185">Reference proteome</keyword>
<protein>
    <submittedName>
        <fullName evidence="2">FAD-dependent oxidoreductase</fullName>
    </submittedName>
</protein>
<dbReference type="InterPro" id="IPR051704">
    <property type="entry name" value="FAD_aromatic-hydroxylase"/>
</dbReference>
<accession>A0A0F0GRY4</accession>
<reference evidence="2 3" key="1">
    <citation type="submission" date="2015-02" db="EMBL/GenBank/DDBJ databases">
        <authorList>
            <person name="Ju K.-S."/>
            <person name="Doroghazi J.R."/>
            <person name="Metcalf W."/>
        </authorList>
    </citation>
    <scope>NUCLEOTIDE SEQUENCE [LARGE SCALE GENOMIC DNA]</scope>
    <source>
        <strain evidence="2 3">NRRL B-16140</strain>
    </source>
</reference>
<dbReference type="OrthoDB" id="4293235at2"/>
<evidence type="ECO:0000313" key="2">
    <source>
        <dbReference type="EMBL" id="KJK44163.1"/>
    </source>
</evidence>
<gene>
    <name evidence="2" type="ORF">UK23_30495</name>
</gene>
<dbReference type="PRINTS" id="PR00420">
    <property type="entry name" value="RNGMNOXGNASE"/>
</dbReference>
<evidence type="ECO:0000313" key="3">
    <source>
        <dbReference type="Proteomes" id="UP000033393"/>
    </source>
</evidence>
<comment type="caution">
    <text evidence="2">The sequence shown here is derived from an EMBL/GenBank/DDBJ whole genome shotgun (WGS) entry which is preliminary data.</text>
</comment>
<dbReference type="Pfam" id="PF01494">
    <property type="entry name" value="FAD_binding_3"/>
    <property type="match status" value="1"/>
</dbReference>
<dbReference type="InterPro" id="IPR002938">
    <property type="entry name" value="FAD-bd"/>
</dbReference>
<dbReference type="InterPro" id="IPR036188">
    <property type="entry name" value="FAD/NAD-bd_sf"/>
</dbReference>
<organism evidence="2 3">
    <name type="scientific">Lentzea aerocolonigenes</name>
    <name type="common">Lechevalieria aerocolonigenes</name>
    <name type="synonym">Saccharothrix aerocolonigenes</name>
    <dbReference type="NCBI Taxonomy" id="68170"/>
    <lineage>
        <taxon>Bacteria</taxon>
        <taxon>Bacillati</taxon>
        <taxon>Actinomycetota</taxon>
        <taxon>Actinomycetes</taxon>
        <taxon>Pseudonocardiales</taxon>
        <taxon>Pseudonocardiaceae</taxon>
        <taxon>Lentzea</taxon>
    </lineage>
</organism>
<sequence>MSTVLISGASIAGPALAFWLRRHGFDVTVVEKSHALRGGGYPIDIRGSALGVVERMGLLPRLREAHVHTRQLTFLNADGGLVASIRPESITRSDDRDLEVRRGDLAEILYSTVRDDVEFLFDNTIVAMSEHSGGVDVTFHSGLQRTYDHVIGADGLHSAVRTLTFGPEEQFHRYLGYCFAGFTMPNHLGLTREGLMWNEPGRAATLYAVGSGESVHGFLSFSRAEAPFGAFRDPEAQRELVASTFAGDGWEVPRMVAAMKEADDLFFDTVSQIHLPRWSSGRVALVGDAAYAPSFLTGQGSSLALVGAYVLAGHLATSDRAFEAYEREIRPFVEANQGLVEEGNAQLFPGTPEALAQRNAALRELTTMPADAARPEHSALTLPDFGSVLLAP</sequence>
<name>A0A0F0GRY4_LENAE</name>
<dbReference type="GO" id="GO:0071949">
    <property type="term" value="F:FAD binding"/>
    <property type="evidence" value="ECO:0007669"/>
    <property type="project" value="InterPro"/>
</dbReference>
<evidence type="ECO:0000259" key="1">
    <source>
        <dbReference type="Pfam" id="PF01494"/>
    </source>
</evidence>
<dbReference type="PANTHER" id="PTHR46865">
    <property type="entry name" value="OXIDOREDUCTASE-RELATED"/>
    <property type="match status" value="1"/>
</dbReference>